<dbReference type="Proteomes" id="UP000735302">
    <property type="component" value="Unassembled WGS sequence"/>
</dbReference>
<evidence type="ECO:0000313" key="1">
    <source>
        <dbReference type="EMBL" id="GFO31475.1"/>
    </source>
</evidence>
<name>A0AAV4CI49_9GAST</name>
<reference evidence="1 2" key="1">
    <citation type="journal article" date="2021" name="Elife">
        <title>Chloroplast acquisition without the gene transfer in kleptoplastic sea slugs, Plakobranchus ocellatus.</title>
        <authorList>
            <person name="Maeda T."/>
            <person name="Takahashi S."/>
            <person name="Yoshida T."/>
            <person name="Shimamura S."/>
            <person name="Takaki Y."/>
            <person name="Nagai Y."/>
            <person name="Toyoda A."/>
            <person name="Suzuki Y."/>
            <person name="Arimoto A."/>
            <person name="Ishii H."/>
            <person name="Satoh N."/>
            <person name="Nishiyama T."/>
            <person name="Hasebe M."/>
            <person name="Maruyama T."/>
            <person name="Minagawa J."/>
            <person name="Obokata J."/>
            <person name="Shigenobu S."/>
        </authorList>
    </citation>
    <scope>NUCLEOTIDE SEQUENCE [LARGE SCALE GENOMIC DNA]</scope>
</reference>
<organism evidence="1 2">
    <name type="scientific">Plakobranchus ocellatus</name>
    <dbReference type="NCBI Taxonomy" id="259542"/>
    <lineage>
        <taxon>Eukaryota</taxon>
        <taxon>Metazoa</taxon>
        <taxon>Spiralia</taxon>
        <taxon>Lophotrochozoa</taxon>
        <taxon>Mollusca</taxon>
        <taxon>Gastropoda</taxon>
        <taxon>Heterobranchia</taxon>
        <taxon>Euthyneura</taxon>
        <taxon>Panpulmonata</taxon>
        <taxon>Sacoglossa</taxon>
        <taxon>Placobranchoidea</taxon>
        <taxon>Plakobranchidae</taxon>
        <taxon>Plakobranchus</taxon>
    </lineage>
</organism>
<sequence>MIRFNFGGVSGTVASESALRSARTLLSWIRAPPPAPWPDGGPESLISSSCGLIQFYQTKIKIALLWTKSYCRTDNVIILLNQINWGSQNIGHEFINVADTNSTNAATATMTMMNNNNSNHDDNNNNK</sequence>
<accession>A0AAV4CI49</accession>
<keyword evidence="2" id="KW-1185">Reference proteome</keyword>
<gene>
    <name evidence="1" type="ORF">PoB_005798000</name>
</gene>
<proteinExistence type="predicted"/>
<dbReference type="AlphaFoldDB" id="A0AAV4CI49"/>
<protein>
    <submittedName>
        <fullName evidence="1">Uncharacterized protein</fullName>
    </submittedName>
</protein>
<comment type="caution">
    <text evidence="1">The sequence shown here is derived from an EMBL/GenBank/DDBJ whole genome shotgun (WGS) entry which is preliminary data.</text>
</comment>
<evidence type="ECO:0000313" key="2">
    <source>
        <dbReference type="Proteomes" id="UP000735302"/>
    </source>
</evidence>
<dbReference type="EMBL" id="BLXT01006392">
    <property type="protein sequence ID" value="GFO31475.1"/>
    <property type="molecule type" value="Genomic_DNA"/>
</dbReference>